<evidence type="ECO:0000313" key="10">
    <source>
        <dbReference type="Proteomes" id="UP000094336"/>
    </source>
</evidence>
<protein>
    <recommendedName>
        <fullName evidence="7">Decapping nuclease</fullName>
        <ecNumber evidence="7">3.6.1.-</ecNumber>
    </recommendedName>
</protein>
<comment type="catalytic activity">
    <reaction evidence="4">
        <text>a 5'-end (N(7)-methyl 5'-triphosphoguanosine)-ribonucleoside-ribonucleotide in mRNA + H2O = a (N(7)-methyl 5'-triphosphoguanosine)-nucleoside + a 5'-end phospho-ribonucleoside in mRNA + H(+)</text>
        <dbReference type="Rhea" id="RHEA:66928"/>
        <dbReference type="Rhea" id="RHEA-COMP:15692"/>
        <dbReference type="Rhea" id="RHEA-COMP:17313"/>
        <dbReference type="ChEBI" id="CHEBI:15377"/>
        <dbReference type="ChEBI" id="CHEBI:15378"/>
        <dbReference type="ChEBI" id="CHEBI:138282"/>
        <dbReference type="ChEBI" id="CHEBI:172876"/>
        <dbReference type="ChEBI" id="CHEBI:172877"/>
    </reaction>
    <physiologicalReaction direction="left-to-right" evidence="4">
        <dbReference type="Rhea" id="RHEA:66929"/>
    </physiologicalReaction>
</comment>
<organism evidence="9 10">
    <name type="scientific">Babjeviella inositovora NRRL Y-12698</name>
    <dbReference type="NCBI Taxonomy" id="984486"/>
    <lineage>
        <taxon>Eukaryota</taxon>
        <taxon>Fungi</taxon>
        <taxon>Dikarya</taxon>
        <taxon>Ascomycota</taxon>
        <taxon>Saccharomycotina</taxon>
        <taxon>Pichiomycetes</taxon>
        <taxon>Serinales incertae sedis</taxon>
        <taxon>Babjeviella</taxon>
    </lineage>
</organism>
<dbReference type="GO" id="GO:0004518">
    <property type="term" value="F:nuclease activity"/>
    <property type="evidence" value="ECO:0007669"/>
    <property type="project" value="UniProtKB-KW"/>
</dbReference>
<dbReference type="EMBL" id="KV454426">
    <property type="protein sequence ID" value="ODQ83216.1"/>
    <property type="molecule type" value="Genomic_DNA"/>
</dbReference>
<dbReference type="GO" id="GO:0003723">
    <property type="term" value="F:RNA binding"/>
    <property type="evidence" value="ECO:0007669"/>
    <property type="project" value="UniProtKB-KW"/>
</dbReference>
<comment type="subcellular location">
    <subcellularLocation>
        <location evidence="7">Nucleus</location>
    </subcellularLocation>
</comment>
<comment type="catalytic activity">
    <reaction evidence="5">
        <text>a 5'-end triphospho-ribonucleoside in mRNA + H2O = a 5'-end phospho-ribonucleoside in mRNA + diphosphate + H(+)</text>
        <dbReference type="Rhea" id="RHEA:78683"/>
        <dbReference type="Rhea" id="RHEA-COMP:15692"/>
        <dbReference type="Rhea" id="RHEA-COMP:17164"/>
        <dbReference type="ChEBI" id="CHEBI:15377"/>
        <dbReference type="ChEBI" id="CHEBI:15378"/>
        <dbReference type="ChEBI" id="CHEBI:33019"/>
        <dbReference type="ChEBI" id="CHEBI:138282"/>
        <dbReference type="ChEBI" id="CHEBI:167618"/>
    </reaction>
    <physiologicalReaction direction="left-to-right" evidence="5">
        <dbReference type="Rhea" id="RHEA:78684"/>
    </physiologicalReaction>
</comment>
<accession>A0A1E3QZY4</accession>
<keyword evidence="7" id="KW-0539">Nucleus</keyword>
<comment type="similarity">
    <text evidence="2 7">Belongs to the DXO/Dom3Z family.</text>
</comment>
<dbReference type="InterPro" id="IPR013961">
    <property type="entry name" value="RAI1"/>
</dbReference>
<dbReference type="GO" id="GO:0005829">
    <property type="term" value="C:cytosol"/>
    <property type="evidence" value="ECO:0007669"/>
    <property type="project" value="TreeGrafter"/>
</dbReference>
<dbReference type="InterPro" id="IPR039039">
    <property type="entry name" value="RAI1-like_fam"/>
</dbReference>
<evidence type="ECO:0000259" key="8">
    <source>
        <dbReference type="Pfam" id="PF08652"/>
    </source>
</evidence>
<dbReference type="GO" id="GO:0110155">
    <property type="term" value="P:NAD-cap decapping"/>
    <property type="evidence" value="ECO:0007669"/>
    <property type="project" value="TreeGrafter"/>
</dbReference>
<evidence type="ECO:0000256" key="3">
    <source>
        <dbReference type="ARBA" id="ARBA00022722"/>
    </source>
</evidence>
<dbReference type="Pfam" id="PF08652">
    <property type="entry name" value="RAI1"/>
    <property type="match status" value="1"/>
</dbReference>
<sequence>MYGANILDPFNLKHPAKPNDNFTWIKFKGILNILLDEKRSNSQARSSELLEEYSWLRQNMKKDDWESDKRMEFFIFTLKSSHQTSTHLELTRDATTPRLPGRNKAISAYTSGDLKGTEYLTAFSVDDHGYYYFNEDKEKFLSYYHRPSSLRGTKGISLKPGYEKWRKTLITHRPKYNHVALLHAIKEHEEKLGVKVKADIIVTRRVLKSFLQSLKSFSNSFELDIVFFDEHLFIKETAASKARNQEVARLNTRGLKYIYAGYKYESRVTLPKPASEYENARIIQETQEHNPIAHGGEGFIAVVQRKVKNINLIISGEIDCIQSPASTKAELKTSDFMELKVTGDTKYNFSDKLFRAWSQSMVIGTSTIVYGFRSQDLMLKRMQLYKVSEMPDSVLQAEQCEESTQFFVSILEWIVATIPKDEGKAWRLEYTRNQQYELKEYVGSKVETIRDDVVRKEFQRWRKEKISVPWQDYSHNKDDDLAVSMGGLHLS</sequence>
<dbReference type="AlphaFoldDB" id="A0A1E3QZY4"/>
<comment type="catalytic activity">
    <reaction evidence="6">
        <text>a 5'-end NAD(+)-phospho-ribonucleoside in mRNA + H2O = a 5'-end phospho-ribonucleoside in mRNA + NAD(+) + H(+)</text>
        <dbReference type="Rhea" id="RHEA:60880"/>
        <dbReference type="Rhea" id="RHEA-COMP:15692"/>
        <dbReference type="Rhea" id="RHEA-COMP:15698"/>
        <dbReference type="ChEBI" id="CHEBI:15377"/>
        <dbReference type="ChEBI" id="CHEBI:15378"/>
        <dbReference type="ChEBI" id="CHEBI:57540"/>
        <dbReference type="ChEBI" id="CHEBI:138282"/>
        <dbReference type="ChEBI" id="CHEBI:144029"/>
    </reaction>
    <physiologicalReaction direction="left-to-right" evidence="6">
        <dbReference type="Rhea" id="RHEA:60881"/>
    </physiologicalReaction>
</comment>
<dbReference type="RefSeq" id="XP_018988544.1">
    <property type="nucleotide sequence ID" value="XM_019130291.1"/>
</dbReference>
<dbReference type="PANTHER" id="PTHR12395:SF9">
    <property type="entry name" value="DECAPPING AND EXORIBONUCLEASE PROTEIN"/>
    <property type="match status" value="1"/>
</dbReference>
<dbReference type="Proteomes" id="UP000094336">
    <property type="component" value="Unassembled WGS sequence"/>
</dbReference>
<dbReference type="GO" id="GO:0034353">
    <property type="term" value="F:mRNA 5'-diphosphatase activity"/>
    <property type="evidence" value="ECO:0007669"/>
    <property type="project" value="TreeGrafter"/>
</dbReference>
<proteinExistence type="inferred from homology"/>
<evidence type="ECO:0000256" key="5">
    <source>
        <dbReference type="ARBA" id="ARBA00044692"/>
    </source>
</evidence>
<keyword evidence="7" id="KW-0694">RNA-binding</keyword>
<evidence type="ECO:0000256" key="2">
    <source>
        <dbReference type="ARBA" id="ARBA00006562"/>
    </source>
</evidence>
<evidence type="ECO:0000256" key="4">
    <source>
        <dbReference type="ARBA" id="ARBA00044676"/>
    </source>
</evidence>
<keyword evidence="7" id="KW-0547">Nucleotide-binding</keyword>
<dbReference type="GO" id="GO:0000956">
    <property type="term" value="P:nuclear-transcribed mRNA catabolic process"/>
    <property type="evidence" value="ECO:0007669"/>
    <property type="project" value="TreeGrafter"/>
</dbReference>
<dbReference type="GO" id="GO:0005634">
    <property type="term" value="C:nucleus"/>
    <property type="evidence" value="ECO:0007669"/>
    <property type="project" value="UniProtKB-SubCell"/>
</dbReference>
<evidence type="ECO:0000256" key="1">
    <source>
        <dbReference type="ARBA" id="ARBA00001968"/>
    </source>
</evidence>
<dbReference type="STRING" id="984486.A0A1E3QZY4"/>
<dbReference type="OrthoDB" id="5853397at2759"/>
<keyword evidence="7" id="KW-0479">Metal-binding</keyword>
<dbReference type="PANTHER" id="PTHR12395">
    <property type="entry name" value="DOM-3 RELATED"/>
    <property type="match status" value="1"/>
</dbReference>
<comment type="function">
    <text evidence="7">Decapping enzyme for NAD-capped RNAs: specifically hydrolyzes the nicotinamide adenine dinucleotide (NAD) cap from a subset of RNAs by removing the entire NAD moiety from the 5'-end of an NAD-capped RNA.</text>
</comment>
<reference evidence="10" key="1">
    <citation type="submission" date="2016-05" db="EMBL/GenBank/DDBJ databases">
        <title>Comparative genomics of biotechnologically important yeasts.</title>
        <authorList>
            <consortium name="DOE Joint Genome Institute"/>
            <person name="Riley R."/>
            <person name="Haridas S."/>
            <person name="Wolfe K.H."/>
            <person name="Lopes M.R."/>
            <person name="Hittinger C.T."/>
            <person name="Goker M."/>
            <person name="Salamov A."/>
            <person name="Wisecaver J."/>
            <person name="Long T.M."/>
            <person name="Aerts A.L."/>
            <person name="Barry K."/>
            <person name="Choi C."/>
            <person name="Clum A."/>
            <person name="Coughlan A.Y."/>
            <person name="Deshpande S."/>
            <person name="Douglass A.P."/>
            <person name="Hanson S.J."/>
            <person name="Klenk H.-P."/>
            <person name="Labutti K."/>
            <person name="Lapidus A."/>
            <person name="Lindquist E."/>
            <person name="Lipzen A."/>
            <person name="Meier-Kolthoff J.P."/>
            <person name="Ohm R.A."/>
            <person name="Otillar R.P."/>
            <person name="Pangilinan J."/>
            <person name="Peng Y."/>
            <person name="Rokas A."/>
            <person name="Rosa C.A."/>
            <person name="Scheuner C."/>
            <person name="Sibirny A.A."/>
            <person name="Slot J.C."/>
            <person name="Stielow J.B."/>
            <person name="Sun H."/>
            <person name="Kurtzman C.P."/>
            <person name="Blackwell M."/>
            <person name="Grigoriev I.V."/>
            <person name="Jeffries T.W."/>
        </authorList>
    </citation>
    <scope>NUCLEOTIDE SEQUENCE [LARGE SCALE GENOMIC DNA]</scope>
    <source>
        <strain evidence="10">NRRL Y-12698</strain>
    </source>
</reference>
<keyword evidence="10" id="KW-1185">Reference proteome</keyword>
<dbReference type="GO" id="GO:0046872">
    <property type="term" value="F:metal ion binding"/>
    <property type="evidence" value="ECO:0007669"/>
    <property type="project" value="UniProtKB-KW"/>
</dbReference>
<evidence type="ECO:0000313" key="9">
    <source>
        <dbReference type="EMBL" id="ODQ83216.1"/>
    </source>
</evidence>
<name>A0A1E3QZY4_9ASCO</name>
<gene>
    <name evidence="9" type="ORF">BABINDRAFT_164914</name>
</gene>
<keyword evidence="3 7" id="KW-0540">Nuclease</keyword>
<feature type="domain" description="RAI1-like" evidence="8">
    <location>
        <begin position="119"/>
        <end position="457"/>
    </location>
</feature>
<comment type="cofactor">
    <cofactor evidence="1 7">
        <name>a divalent metal cation</name>
        <dbReference type="ChEBI" id="CHEBI:60240"/>
    </cofactor>
</comment>
<dbReference type="GeneID" id="30148144"/>
<evidence type="ECO:0000256" key="6">
    <source>
        <dbReference type="ARBA" id="ARBA00048124"/>
    </source>
</evidence>
<dbReference type="GO" id="GO:0000166">
    <property type="term" value="F:nucleotide binding"/>
    <property type="evidence" value="ECO:0007669"/>
    <property type="project" value="UniProtKB-KW"/>
</dbReference>
<dbReference type="EC" id="3.6.1.-" evidence="7"/>
<evidence type="ECO:0000256" key="7">
    <source>
        <dbReference type="RuleBase" id="RU367113"/>
    </source>
</evidence>
<keyword evidence="7" id="KW-0378">Hydrolase</keyword>